<evidence type="ECO:0000259" key="3">
    <source>
        <dbReference type="PROSITE" id="PS50157"/>
    </source>
</evidence>
<feature type="region of interest" description="Disordered" evidence="2">
    <location>
        <begin position="17"/>
        <end position="58"/>
    </location>
</feature>
<dbReference type="AlphaFoldDB" id="A0AAX4J869"/>
<dbReference type="KEGG" id="vnx:VNE69_01065"/>
<feature type="compositionally biased region" description="Basic and acidic residues" evidence="2">
    <location>
        <begin position="17"/>
        <end position="32"/>
    </location>
</feature>
<dbReference type="GeneID" id="90539930"/>
<evidence type="ECO:0000256" key="1">
    <source>
        <dbReference type="PROSITE-ProRule" id="PRU00042"/>
    </source>
</evidence>
<reference evidence="4" key="1">
    <citation type="journal article" date="2024" name="BMC Genomics">
        <title>Functional annotation of a divergent genome using sequence and structure-based similarity.</title>
        <authorList>
            <person name="Svedberg D."/>
            <person name="Winiger R.R."/>
            <person name="Berg A."/>
            <person name="Sharma H."/>
            <person name="Tellgren-Roth C."/>
            <person name="Debrunner-Vossbrinck B.A."/>
            <person name="Vossbrinck C.R."/>
            <person name="Barandun J."/>
        </authorList>
    </citation>
    <scope>NUCLEOTIDE SEQUENCE</scope>
    <source>
        <strain evidence="4">Illinois isolate</strain>
    </source>
</reference>
<keyword evidence="1" id="KW-0863">Zinc-finger</keyword>
<dbReference type="InterPro" id="IPR013087">
    <property type="entry name" value="Znf_C2H2_type"/>
</dbReference>
<keyword evidence="5" id="KW-1185">Reference proteome</keyword>
<name>A0AAX4J869_9MICR</name>
<dbReference type="PROSITE" id="PS00028">
    <property type="entry name" value="ZINC_FINGER_C2H2_1"/>
    <property type="match status" value="1"/>
</dbReference>
<dbReference type="PROSITE" id="PS50157">
    <property type="entry name" value="ZINC_FINGER_C2H2_2"/>
    <property type="match status" value="1"/>
</dbReference>
<feature type="domain" description="C2H2-type" evidence="3">
    <location>
        <begin position="195"/>
        <end position="224"/>
    </location>
</feature>
<dbReference type="SUPFAM" id="SSF57667">
    <property type="entry name" value="beta-beta-alpha zinc fingers"/>
    <property type="match status" value="1"/>
</dbReference>
<gene>
    <name evidence="4" type="ORF">VNE69_01065</name>
</gene>
<keyword evidence="1" id="KW-0862">Zinc</keyword>
<dbReference type="Proteomes" id="UP001334084">
    <property type="component" value="Chromosome 1"/>
</dbReference>
<evidence type="ECO:0000313" key="5">
    <source>
        <dbReference type="Proteomes" id="UP001334084"/>
    </source>
</evidence>
<sequence>MVYNYYRTETADDVFAKDRSSSDCDIRNEKNVNKSYQNHENGNQKRAPPYGYSHEGSQKTGLDYLREIAEEESSKLKKSKVPLEYLEGAQKEYNKLKDSWGGKDILEEEWIKIRGKIIQKLRKMKIDQINKHVSEEKPRKKREGVARLEDDVSLDSVDEDNQAELATTEEKFIRSYSEFPNSMFATVDRNGVKMFCCAKADCDVEFRTISQIKRHYLIHTDLKPIKCK</sequence>
<accession>A0AAX4J869</accession>
<organism evidence="4 5">
    <name type="scientific">Vairimorpha necatrix</name>
    <dbReference type="NCBI Taxonomy" id="6039"/>
    <lineage>
        <taxon>Eukaryota</taxon>
        <taxon>Fungi</taxon>
        <taxon>Fungi incertae sedis</taxon>
        <taxon>Microsporidia</taxon>
        <taxon>Nosematidae</taxon>
        <taxon>Vairimorpha</taxon>
    </lineage>
</organism>
<dbReference type="Gene3D" id="3.30.160.60">
    <property type="entry name" value="Classic Zinc Finger"/>
    <property type="match status" value="1"/>
</dbReference>
<protein>
    <recommendedName>
        <fullName evidence="3">C2H2-type domain-containing protein</fullName>
    </recommendedName>
</protein>
<dbReference type="RefSeq" id="XP_065328271.1">
    <property type="nucleotide sequence ID" value="XM_065472199.1"/>
</dbReference>
<dbReference type="EMBL" id="CP142726">
    <property type="protein sequence ID" value="WUR02126.1"/>
    <property type="molecule type" value="Genomic_DNA"/>
</dbReference>
<dbReference type="InterPro" id="IPR036236">
    <property type="entry name" value="Znf_C2H2_sf"/>
</dbReference>
<dbReference type="GO" id="GO:0008270">
    <property type="term" value="F:zinc ion binding"/>
    <property type="evidence" value="ECO:0007669"/>
    <property type="project" value="UniProtKB-KW"/>
</dbReference>
<keyword evidence="1" id="KW-0479">Metal-binding</keyword>
<proteinExistence type="predicted"/>
<evidence type="ECO:0000313" key="4">
    <source>
        <dbReference type="EMBL" id="WUR02126.1"/>
    </source>
</evidence>
<evidence type="ECO:0000256" key="2">
    <source>
        <dbReference type="SAM" id="MobiDB-lite"/>
    </source>
</evidence>